<sequence>MAQLQEEPKPLQPESQLTFDDSTMSDVESNFSYDSRADLNQASPSLEDEDGFLDGEASEELDEDAVADMDESLEAGPRDEKAVKVPRLIDPFTFVKAPKTPNPLVPSMLDREQVPRAFGIDSEYAFVKNVPAGSSPASYDDSFEDNLEDESDVSLLEPTGCSTPRFVGSQFDLVMPTHESISAPITTNLTEERVKEIIDDEIAEMYEVTAAMLNDLEENIRESIVDDSVEELYQEWSETHTKKVMDTVDERVKLAQDTFKEEVTKDILPEFCKHLESETNAALDRKAGSLTNEFGKTADLMADRAFKSVFSQFKDTIKEEVKQEVFEKLKKEKAEFRDQLKDQLKKELREEIEGEMKGQITSEIQEALELELQKRVSENLKTVIVDELKGELKKMVEIEKPAVLTNVARKTATPPALTLALNPLDNASTTSFEPLINKAKNTRWMMNDPPVARSHDDEYTLDSAELVVSVRLRPFPEQRSIFTFSLYPRDLKGWHKGTLNEGDFTRHDRKRPGIYRGCQELQAKLKNIHDLRYDETPGLVAERHATGVSYRRCLGFYRNGTVYAFDQQKRLHEAIKEEGYQVEYSENPTFEAEVLVVHEPPRNLFEKLSDRFFGRVCVSEATCADVKRDGFCEDAVLIDCWNKMNTDA</sequence>
<evidence type="ECO:0000256" key="1">
    <source>
        <dbReference type="SAM" id="MobiDB-lite"/>
    </source>
</evidence>
<feature type="compositionally biased region" description="Acidic residues" evidence="1">
    <location>
        <begin position="46"/>
        <end position="73"/>
    </location>
</feature>
<dbReference type="EMBL" id="ML119681">
    <property type="protein sequence ID" value="RPA81251.1"/>
    <property type="molecule type" value="Genomic_DNA"/>
</dbReference>
<gene>
    <name evidence="2" type="ORF">BJ508DRAFT_376577</name>
</gene>
<evidence type="ECO:0000313" key="3">
    <source>
        <dbReference type="Proteomes" id="UP000275078"/>
    </source>
</evidence>
<evidence type="ECO:0000313" key="2">
    <source>
        <dbReference type="EMBL" id="RPA81251.1"/>
    </source>
</evidence>
<reference evidence="2 3" key="1">
    <citation type="journal article" date="2018" name="Nat. Ecol. Evol.">
        <title>Pezizomycetes genomes reveal the molecular basis of ectomycorrhizal truffle lifestyle.</title>
        <authorList>
            <person name="Murat C."/>
            <person name="Payen T."/>
            <person name="Noel B."/>
            <person name="Kuo A."/>
            <person name="Morin E."/>
            <person name="Chen J."/>
            <person name="Kohler A."/>
            <person name="Krizsan K."/>
            <person name="Balestrini R."/>
            <person name="Da Silva C."/>
            <person name="Montanini B."/>
            <person name="Hainaut M."/>
            <person name="Levati E."/>
            <person name="Barry K.W."/>
            <person name="Belfiori B."/>
            <person name="Cichocki N."/>
            <person name="Clum A."/>
            <person name="Dockter R.B."/>
            <person name="Fauchery L."/>
            <person name="Guy J."/>
            <person name="Iotti M."/>
            <person name="Le Tacon F."/>
            <person name="Lindquist E.A."/>
            <person name="Lipzen A."/>
            <person name="Malagnac F."/>
            <person name="Mello A."/>
            <person name="Molinier V."/>
            <person name="Miyauchi S."/>
            <person name="Poulain J."/>
            <person name="Riccioni C."/>
            <person name="Rubini A."/>
            <person name="Sitrit Y."/>
            <person name="Splivallo R."/>
            <person name="Traeger S."/>
            <person name="Wang M."/>
            <person name="Zifcakova L."/>
            <person name="Wipf D."/>
            <person name="Zambonelli A."/>
            <person name="Paolocci F."/>
            <person name="Nowrousian M."/>
            <person name="Ottonello S."/>
            <person name="Baldrian P."/>
            <person name="Spatafora J.W."/>
            <person name="Henrissat B."/>
            <person name="Nagy L.G."/>
            <person name="Aury J.M."/>
            <person name="Wincker P."/>
            <person name="Grigoriev I.V."/>
            <person name="Bonfante P."/>
            <person name="Martin F.M."/>
        </authorList>
    </citation>
    <scope>NUCLEOTIDE SEQUENCE [LARGE SCALE GENOMIC DNA]</scope>
    <source>
        <strain evidence="2 3">RN42</strain>
    </source>
</reference>
<feature type="region of interest" description="Disordered" evidence="1">
    <location>
        <begin position="1"/>
        <end position="81"/>
    </location>
</feature>
<organism evidence="2 3">
    <name type="scientific">Ascobolus immersus RN42</name>
    <dbReference type="NCBI Taxonomy" id="1160509"/>
    <lineage>
        <taxon>Eukaryota</taxon>
        <taxon>Fungi</taxon>
        <taxon>Dikarya</taxon>
        <taxon>Ascomycota</taxon>
        <taxon>Pezizomycotina</taxon>
        <taxon>Pezizomycetes</taxon>
        <taxon>Pezizales</taxon>
        <taxon>Ascobolaceae</taxon>
        <taxon>Ascobolus</taxon>
    </lineage>
</organism>
<dbReference type="AlphaFoldDB" id="A0A3N4IAN3"/>
<keyword evidence="3" id="KW-1185">Reference proteome</keyword>
<protein>
    <submittedName>
        <fullName evidence="2">Uncharacterized protein</fullName>
    </submittedName>
</protein>
<proteinExistence type="predicted"/>
<dbReference type="Proteomes" id="UP000275078">
    <property type="component" value="Unassembled WGS sequence"/>
</dbReference>
<accession>A0A3N4IAN3</accession>
<feature type="compositionally biased region" description="Polar residues" evidence="1">
    <location>
        <begin position="13"/>
        <end position="44"/>
    </location>
</feature>
<name>A0A3N4IAN3_ASCIM</name>